<keyword evidence="6" id="KW-1185">Reference proteome</keyword>
<feature type="short sequence motif" description="GXSXG" evidence="2">
    <location>
        <begin position="54"/>
        <end position="58"/>
    </location>
</feature>
<dbReference type="AlphaFoldDB" id="A0A835ZCR0"/>
<accession>A0A835ZCR0</accession>
<keyword evidence="5" id="KW-0808">Transferase</keyword>
<evidence type="ECO:0000256" key="2">
    <source>
        <dbReference type="PROSITE-ProRule" id="PRU01161"/>
    </source>
</evidence>
<dbReference type="Proteomes" id="UP000664859">
    <property type="component" value="Unassembled WGS sequence"/>
</dbReference>
<dbReference type="GO" id="GO:0016020">
    <property type="term" value="C:membrane"/>
    <property type="evidence" value="ECO:0007669"/>
    <property type="project" value="TreeGrafter"/>
</dbReference>
<dbReference type="OrthoDB" id="197155at2759"/>
<dbReference type="GO" id="GO:0005811">
    <property type="term" value="C:lipid droplet"/>
    <property type="evidence" value="ECO:0007669"/>
    <property type="project" value="TreeGrafter"/>
</dbReference>
<feature type="non-terminal residue" evidence="5">
    <location>
        <position position="1"/>
    </location>
</feature>
<feature type="active site" description="Nucleophile" evidence="2">
    <location>
        <position position="56"/>
    </location>
</feature>
<keyword evidence="1 2" id="KW-0443">Lipid metabolism</keyword>
<name>A0A835ZCR0_9STRA</name>
<organism evidence="5 6">
    <name type="scientific">Tribonema minus</name>
    <dbReference type="NCBI Taxonomy" id="303371"/>
    <lineage>
        <taxon>Eukaryota</taxon>
        <taxon>Sar</taxon>
        <taxon>Stramenopiles</taxon>
        <taxon>Ochrophyta</taxon>
        <taxon>PX clade</taxon>
        <taxon>Xanthophyceae</taxon>
        <taxon>Tribonematales</taxon>
        <taxon>Tribonemataceae</taxon>
        <taxon>Tribonema</taxon>
    </lineage>
</organism>
<dbReference type="PANTHER" id="PTHR12406">
    <property type="entry name" value="CALCIUM-INDEPENDENT PHOSPHOLIPASE A2 IPLA2 -RELATED"/>
    <property type="match status" value="1"/>
</dbReference>
<dbReference type="SUPFAM" id="SSF52151">
    <property type="entry name" value="FabD/lysophospholipase-like"/>
    <property type="match status" value="1"/>
</dbReference>
<keyword evidence="3" id="KW-0812">Transmembrane</keyword>
<feature type="short sequence motif" description="DGA/G" evidence="2">
    <location>
        <begin position="171"/>
        <end position="173"/>
    </location>
</feature>
<feature type="non-terminal residue" evidence="5">
    <location>
        <position position="353"/>
    </location>
</feature>
<evidence type="ECO:0000313" key="5">
    <source>
        <dbReference type="EMBL" id="KAG5187879.1"/>
    </source>
</evidence>
<dbReference type="InterPro" id="IPR033562">
    <property type="entry name" value="PLPL"/>
</dbReference>
<feature type="transmembrane region" description="Helical" evidence="3">
    <location>
        <begin position="314"/>
        <end position="335"/>
    </location>
</feature>
<keyword evidence="2 5" id="KW-0378">Hydrolase</keyword>
<comment type="caution">
    <text evidence="5">The sequence shown here is derived from an EMBL/GenBank/DDBJ whole genome shotgun (WGS) entry which is preliminary data.</text>
</comment>
<feature type="active site" description="Proton acceptor" evidence="2">
    <location>
        <position position="171"/>
    </location>
</feature>
<dbReference type="EMBL" id="JAFCMP010000080">
    <property type="protein sequence ID" value="KAG5187879.1"/>
    <property type="molecule type" value="Genomic_DNA"/>
</dbReference>
<dbReference type="Pfam" id="PF01734">
    <property type="entry name" value="Patatin"/>
    <property type="match status" value="1"/>
</dbReference>
<protein>
    <submittedName>
        <fullName evidence="5">Acyl transferase/acyl hydrolase/lysophospholipase</fullName>
    </submittedName>
</protein>
<keyword evidence="3" id="KW-0472">Membrane</keyword>
<feature type="domain" description="PNPLA" evidence="4">
    <location>
        <begin position="19"/>
        <end position="184"/>
    </location>
</feature>
<feature type="transmembrane region" description="Helical" evidence="3">
    <location>
        <begin position="287"/>
        <end position="307"/>
    </location>
</feature>
<dbReference type="GO" id="GO:0055088">
    <property type="term" value="P:lipid homeostasis"/>
    <property type="evidence" value="ECO:0007669"/>
    <property type="project" value="TreeGrafter"/>
</dbReference>
<dbReference type="PANTHER" id="PTHR12406:SF42">
    <property type="entry name" value="PNPLA DOMAIN-CONTAINING PROTEIN"/>
    <property type="match status" value="1"/>
</dbReference>
<evidence type="ECO:0000259" key="4">
    <source>
        <dbReference type="PROSITE" id="PS51635"/>
    </source>
</evidence>
<evidence type="ECO:0000256" key="3">
    <source>
        <dbReference type="SAM" id="Phobius"/>
    </source>
</evidence>
<dbReference type="GO" id="GO:0005737">
    <property type="term" value="C:cytoplasm"/>
    <property type="evidence" value="ECO:0007669"/>
    <property type="project" value="TreeGrafter"/>
</dbReference>
<gene>
    <name evidence="5" type="ORF">JKP88DRAFT_306330</name>
</gene>
<keyword evidence="3" id="KW-1133">Transmembrane helix</keyword>
<comment type="caution">
    <text evidence="2">Lacks conserved residue(s) required for the propagation of feature annotation.</text>
</comment>
<sequence length="353" mass="37407">LPPRFRRVVPERGTPPLNFSFACGGWLQFYLFGVAKCLTDHGLHAVGRSQKFIGSSAGALTAAGMALDADWDAVIAYVKSTVLPQVWGSPAGPFRITRYCRDCMARCVNLGAAAELPHGELTAVVTQLSGLRALRVSAFRDAAHLADAVLASAAAIPIASAIRLDGRWCVDGGLSEFHPRLDPTLGETVYVNPFYFSHADIRPSRYVPVWWAFLPPRDPNSIDWLYDLGYSDALDWMRRRRLAHCCKHRPSAAPAAAAAATAAPPANDAAGAAAAAAAGDRPTLARIFGYGGSNTLLDAVLVFWMAVLWRPATFLLVTAELVLLVAAAVGSALWAEAAPLAPAAAAAAALLLP</sequence>
<dbReference type="Gene3D" id="3.40.1090.10">
    <property type="entry name" value="Cytosolic phospholipase A2 catalytic domain"/>
    <property type="match status" value="1"/>
</dbReference>
<dbReference type="PROSITE" id="PS51635">
    <property type="entry name" value="PNPLA"/>
    <property type="match status" value="1"/>
</dbReference>
<dbReference type="GO" id="GO:0004806">
    <property type="term" value="F:triacylglycerol lipase activity"/>
    <property type="evidence" value="ECO:0007669"/>
    <property type="project" value="TreeGrafter"/>
</dbReference>
<reference evidence="5" key="1">
    <citation type="submission" date="2021-02" db="EMBL/GenBank/DDBJ databases">
        <title>First Annotated Genome of the Yellow-green Alga Tribonema minus.</title>
        <authorList>
            <person name="Mahan K.M."/>
        </authorList>
    </citation>
    <scope>NUCLEOTIDE SEQUENCE</scope>
    <source>
        <strain evidence="5">UTEX B ZZ1240</strain>
    </source>
</reference>
<keyword evidence="2" id="KW-0442">Lipid degradation</keyword>
<proteinExistence type="predicted"/>
<dbReference type="GO" id="GO:0016740">
    <property type="term" value="F:transferase activity"/>
    <property type="evidence" value="ECO:0007669"/>
    <property type="project" value="UniProtKB-KW"/>
</dbReference>
<dbReference type="InterPro" id="IPR016035">
    <property type="entry name" value="Acyl_Trfase/lysoPLipase"/>
</dbReference>
<evidence type="ECO:0000313" key="6">
    <source>
        <dbReference type="Proteomes" id="UP000664859"/>
    </source>
</evidence>
<dbReference type="InterPro" id="IPR002641">
    <property type="entry name" value="PNPLA_dom"/>
</dbReference>
<evidence type="ECO:0000256" key="1">
    <source>
        <dbReference type="ARBA" id="ARBA00023098"/>
    </source>
</evidence>
<dbReference type="GO" id="GO:0019433">
    <property type="term" value="P:triglyceride catabolic process"/>
    <property type="evidence" value="ECO:0007669"/>
    <property type="project" value="TreeGrafter"/>
</dbReference>